<feature type="transmembrane region" description="Helical" evidence="8">
    <location>
        <begin position="294"/>
        <end position="312"/>
    </location>
</feature>
<sequence>MSCDPPSSSRATRATRASPRGEAEAPPGYRALVVVALSPLAFALVFACWTLFAVLGVELRRDLALGSAAFAVLLSTPMLAGALASLPMARLARRHGGRRVMLGCLLLICPFLWWIGHAQHYAEFLLAGLGLGLGAGSLAAGLVYVAELGPARHAGLALGLYAAGMVGAGLGYLLLPLVSQAYGWRTAPLFYLLPVLLVAGLLWLFAEDHDPLTPVSDPTGDDEARPFHSARRARTARLARLARLARRLAGWSPWRLALPYAFFFGAFLALALWLPGHLATRFELSLQGAALRAIPFTLAVGAGQVLGGWLADRRDFRSLRWWLCAFVLVCLFLLSYPPFELRIEGTHGPLSWHYAAPLWGFLGLLVPMGVAMGVGQGSLMRLIHRDHGGDMALVGGLALTLGGLFAALLPPVFVLGSEWLGLSTAGFMFLYAALVVCMLVMLADHALHRPRAQ</sequence>
<evidence type="ECO:0000256" key="8">
    <source>
        <dbReference type="SAM" id="Phobius"/>
    </source>
</evidence>
<feature type="transmembrane region" description="Helical" evidence="8">
    <location>
        <begin position="158"/>
        <end position="177"/>
    </location>
</feature>
<feature type="domain" description="Major facilitator superfamily (MFS) profile" evidence="9">
    <location>
        <begin position="31"/>
        <end position="451"/>
    </location>
</feature>
<dbReference type="RefSeq" id="WP_138180196.1">
    <property type="nucleotide sequence ID" value="NZ_VBUI01000006.1"/>
</dbReference>
<feature type="region of interest" description="Disordered" evidence="7">
    <location>
        <begin position="1"/>
        <end position="24"/>
    </location>
</feature>
<dbReference type="InterPro" id="IPR011701">
    <property type="entry name" value="MFS"/>
</dbReference>
<accession>A0A5R8MJX4</accession>
<dbReference type="InterPro" id="IPR036259">
    <property type="entry name" value="MFS_trans_sf"/>
</dbReference>
<keyword evidence="5" id="KW-0534">Nitrate assimilation</keyword>
<keyword evidence="6 8" id="KW-0472">Membrane</keyword>
<feature type="compositionally biased region" description="Low complexity" evidence="7">
    <location>
        <begin position="1"/>
        <end position="20"/>
    </location>
</feature>
<dbReference type="InterPro" id="IPR044772">
    <property type="entry name" value="NO3_transporter"/>
</dbReference>
<evidence type="ECO:0000256" key="1">
    <source>
        <dbReference type="ARBA" id="ARBA00004141"/>
    </source>
</evidence>
<feature type="transmembrane region" description="Helical" evidence="8">
    <location>
        <begin position="391"/>
        <end position="413"/>
    </location>
</feature>
<feature type="transmembrane region" description="Helical" evidence="8">
    <location>
        <begin position="256"/>
        <end position="274"/>
    </location>
</feature>
<keyword evidence="4 8" id="KW-1133">Transmembrane helix</keyword>
<dbReference type="Proteomes" id="UP000306973">
    <property type="component" value="Unassembled WGS sequence"/>
</dbReference>
<dbReference type="SUPFAM" id="SSF103473">
    <property type="entry name" value="MFS general substrate transporter"/>
    <property type="match status" value="1"/>
</dbReference>
<feature type="transmembrane region" description="Helical" evidence="8">
    <location>
        <begin position="124"/>
        <end position="146"/>
    </location>
</feature>
<evidence type="ECO:0000256" key="6">
    <source>
        <dbReference type="ARBA" id="ARBA00023136"/>
    </source>
</evidence>
<dbReference type="InterPro" id="IPR020846">
    <property type="entry name" value="MFS_dom"/>
</dbReference>
<dbReference type="AlphaFoldDB" id="A0A5R8MJX4"/>
<protein>
    <submittedName>
        <fullName evidence="10">NarK/NasA family nitrate transporter</fullName>
    </submittedName>
</protein>
<dbReference type="GO" id="GO:0015112">
    <property type="term" value="F:nitrate transmembrane transporter activity"/>
    <property type="evidence" value="ECO:0007669"/>
    <property type="project" value="InterPro"/>
</dbReference>
<keyword evidence="3 8" id="KW-0812">Transmembrane</keyword>
<dbReference type="PROSITE" id="PS50850">
    <property type="entry name" value="MFS"/>
    <property type="match status" value="1"/>
</dbReference>
<dbReference type="GO" id="GO:0016020">
    <property type="term" value="C:membrane"/>
    <property type="evidence" value="ECO:0007669"/>
    <property type="project" value="UniProtKB-SubCell"/>
</dbReference>
<evidence type="ECO:0000256" key="5">
    <source>
        <dbReference type="ARBA" id="ARBA00023063"/>
    </source>
</evidence>
<organism evidence="10 11">
    <name type="scientific">Halomonas urmiana</name>
    <dbReference type="NCBI Taxonomy" id="490901"/>
    <lineage>
        <taxon>Bacteria</taxon>
        <taxon>Pseudomonadati</taxon>
        <taxon>Pseudomonadota</taxon>
        <taxon>Gammaproteobacteria</taxon>
        <taxon>Oceanospirillales</taxon>
        <taxon>Halomonadaceae</taxon>
        <taxon>Halomonas</taxon>
    </lineage>
</organism>
<dbReference type="Gene3D" id="1.20.1250.20">
    <property type="entry name" value="MFS general substrate transporter like domains"/>
    <property type="match status" value="2"/>
</dbReference>
<feature type="transmembrane region" description="Helical" evidence="8">
    <location>
        <begin position="63"/>
        <end position="88"/>
    </location>
</feature>
<feature type="transmembrane region" description="Helical" evidence="8">
    <location>
        <begin position="189"/>
        <end position="206"/>
    </location>
</feature>
<evidence type="ECO:0000313" key="11">
    <source>
        <dbReference type="Proteomes" id="UP000306973"/>
    </source>
</evidence>
<evidence type="ECO:0000313" key="10">
    <source>
        <dbReference type="EMBL" id="TLF52337.1"/>
    </source>
</evidence>
<gene>
    <name evidence="10" type="ORF">FEI13_05595</name>
</gene>
<feature type="transmembrane region" description="Helical" evidence="8">
    <location>
        <begin position="100"/>
        <end position="118"/>
    </location>
</feature>
<comment type="caution">
    <text evidence="10">The sequence shown here is derived from an EMBL/GenBank/DDBJ whole genome shotgun (WGS) entry which is preliminary data.</text>
</comment>
<evidence type="ECO:0000256" key="2">
    <source>
        <dbReference type="ARBA" id="ARBA00008432"/>
    </source>
</evidence>
<feature type="transmembrane region" description="Helical" evidence="8">
    <location>
        <begin position="359"/>
        <end position="379"/>
    </location>
</feature>
<proteinExistence type="inferred from homology"/>
<feature type="transmembrane region" description="Helical" evidence="8">
    <location>
        <begin position="419"/>
        <end position="443"/>
    </location>
</feature>
<reference evidence="10 11" key="1">
    <citation type="journal article" date="2007" name="Int. J. Syst. Evol. Microbiol.">
        <title>Halomonas saccharevitans sp. nov., Halomonas arcis sp. nov. and Halomonas subterranea sp. nov., halophilic bacteria isolated from hypersaline environments of China.</title>
        <authorList>
            <person name="Xu X.W."/>
            <person name="Wu Y.H."/>
            <person name="Zhou Z."/>
            <person name="Wang C.S."/>
            <person name="Zhou Y.G."/>
            <person name="Zhang H.B."/>
            <person name="Wang Y."/>
            <person name="Wu M."/>
        </authorList>
    </citation>
    <scope>NUCLEOTIDE SEQUENCE [LARGE SCALE GENOMIC DNA]</scope>
    <source>
        <strain evidence="10 11">TBZ3</strain>
    </source>
</reference>
<comment type="subcellular location">
    <subcellularLocation>
        <location evidence="1">Membrane</location>
        <topology evidence="1">Multi-pass membrane protein</topology>
    </subcellularLocation>
</comment>
<dbReference type="PANTHER" id="PTHR23515">
    <property type="entry name" value="HIGH-AFFINITY NITRATE TRANSPORTER 2.3"/>
    <property type="match status" value="1"/>
</dbReference>
<name>A0A5R8MJX4_9GAMM</name>
<feature type="transmembrane region" description="Helical" evidence="8">
    <location>
        <begin position="319"/>
        <end position="339"/>
    </location>
</feature>
<evidence type="ECO:0000259" key="9">
    <source>
        <dbReference type="PROSITE" id="PS50850"/>
    </source>
</evidence>
<dbReference type="Pfam" id="PF07690">
    <property type="entry name" value="MFS_1"/>
    <property type="match status" value="1"/>
</dbReference>
<keyword evidence="11" id="KW-1185">Reference proteome</keyword>
<comment type="similarity">
    <text evidence="2">Belongs to the major facilitator superfamily. Nitrate/nitrite porter (TC 2.A.1.8) family.</text>
</comment>
<evidence type="ECO:0000256" key="4">
    <source>
        <dbReference type="ARBA" id="ARBA00022989"/>
    </source>
</evidence>
<dbReference type="GO" id="GO:0042128">
    <property type="term" value="P:nitrate assimilation"/>
    <property type="evidence" value="ECO:0007669"/>
    <property type="project" value="UniProtKB-KW"/>
</dbReference>
<evidence type="ECO:0000256" key="3">
    <source>
        <dbReference type="ARBA" id="ARBA00022692"/>
    </source>
</evidence>
<dbReference type="OrthoDB" id="9771451at2"/>
<evidence type="ECO:0000256" key="7">
    <source>
        <dbReference type="SAM" id="MobiDB-lite"/>
    </source>
</evidence>
<dbReference type="EMBL" id="VBUI01000006">
    <property type="protein sequence ID" value="TLF52337.1"/>
    <property type="molecule type" value="Genomic_DNA"/>
</dbReference>
<feature type="transmembrane region" description="Helical" evidence="8">
    <location>
        <begin position="31"/>
        <end position="57"/>
    </location>
</feature>